<accession>A0ABS8WVH9</accession>
<sequence length="119" mass="13071">MKGKRRNLPRTDSYESVLKSSEAGVATLMVIIRDKEDKERALRVSSGYAHCGRRWRGERRRLWSTDDGGAVLLEKTKQQWWGSGFASVNGVYGGAAAWCGGEEGDKEGEGSIGLCGIYV</sequence>
<dbReference type="EMBL" id="JACEIK010015287">
    <property type="protein sequence ID" value="MCE3216962.1"/>
    <property type="molecule type" value="Genomic_DNA"/>
</dbReference>
<name>A0ABS8WVH9_DATST</name>
<comment type="caution">
    <text evidence="1">The sequence shown here is derived from an EMBL/GenBank/DDBJ whole genome shotgun (WGS) entry which is preliminary data.</text>
</comment>
<protein>
    <submittedName>
        <fullName evidence="1">Uncharacterized protein</fullName>
    </submittedName>
</protein>
<gene>
    <name evidence="1" type="ORF">HAX54_009723</name>
</gene>
<organism evidence="1 2">
    <name type="scientific">Datura stramonium</name>
    <name type="common">Jimsonweed</name>
    <name type="synonym">Common thornapple</name>
    <dbReference type="NCBI Taxonomy" id="4076"/>
    <lineage>
        <taxon>Eukaryota</taxon>
        <taxon>Viridiplantae</taxon>
        <taxon>Streptophyta</taxon>
        <taxon>Embryophyta</taxon>
        <taxon>Tracheophyta</taxon>
        <taxon>Spermatophyta</taxon>
        <taxon>Magnoliopsida</taxon>
        <taxon>eudicotyledons</taxon>
        <taxon>Gunneridae</taxon>
        <taxon>Pentapetalae</taxon>
        <taxon>asterids</taxon>
        <taxon>lamiids</taxon>
        <taxon>Solanales</taxon>
        <taxon>Solanaceae</taxon>
        <taxon>Solanoideae</taxon>
        <taxon>Datureae</taxon>
        <taxon>Datura</taxon>
    </lineage>
</organism>
<keyword evidence="2" id="KW-1185">Reference proteome</keyword>
<proteinExistence type="predicted"/>
<evidence type="ECO:0000313" key="2">
    <source>
        <dbReference type="Proteomes" id="UP000823775"/>
    </source>
</evidence>
<reference evidence="1 2" key="1">
    <citation type="journal article" date="2021" name="BMC Genomics">
        <title>Datura genome reveals duplications of psychoactive alkaloid biosynthetic genes and high mutation rate following tissue culture.</title>
        <authorList>
            <person name="Rajewski A."/>
            <person name="Carter-House D."/>
            <person name="Stajich J."/>
            <person name="Litt A."/>
        </authorList>
    </citation>
    <scope>NUCLEOTIDE SEQUENCE [LARGE SCALE GENOMIC DNA]</scope>
    <source>
        <strain evidence="1">AR-01</strain>
    </source>
</reference>
<evidence type="ECO:0000313" key="1">
    <source>
        <dbReference type="EMBL" id="MCE3216962.1"/>
    </source>
</evidence>
<dbReference type="Proteomes" id="UP000823775">
    <property type="component" value="Unassembled WGS sequence"/>
</dbReference>